<dbReference type="Pfam" id="PF00089">
    <property type="entry name" value="Trypsin"/>
    <property type="match status" value="1"/>
</dbReference>
<sequence length="585" mass="61737">MIRALRDRWRRPATAFPAAALALALSCAGVLAAQPATAADDPTAGLPDANLSQPAKPAASAKELRDRIVAAAKATGETPEDASPSKSPFIIGGGETTIASAPWMVQLGYSDPATGDGYFCGGTLVAPNKVLTAAHCVAGLDWVSNGAVLAGTTDLDDYATGTPAGVYRQWTHPRYNEATAQNDIAVLTLDRPLEQQWLRLAASDDSALYKAGTAATVYGWGLTSGAEDATLSTKLKKASLPLVADSTCNSAMQAVLGSDEFIEGSMTCAGTPATGADEGTNSPCNGDSGGPLVVANKIVGIVSWGVAGCTGKGAYPVFTKVSSYAWAAQPRVDDTDLTYDGRADLLARTPSGGLFQQDSKGTSLAQRAYQGNGWQTATWVLQADLDRDFYQDLIVRDKTDGKLYRSYMDHAAGDWTWMQISSVWGGYKSYAIPGDMTGDARPDLLAVDADGSVYLYPGRGNGEFYGKVKVVSGSWKNVKIFGHGDLSGDGKPDLLVRSTDGTLWLYRGTGKEKTPWSARIKARTGWNFTSYVSNGDVTGDGVADIMTRDSGGTLWLYRGTNKASSDLFAARTSLGTGFNQYNLLF</sequence>
<dbReference type="Gene3D" id="2.130.10.130">
    <property type="entry name" value="Integrin alpha, N-terminal"/>
    <property type="match status" value="1"/>
</dbReference>
<dbReference type="EMBL" id="CP066831">
    <property type="protein sequence ID" value="QQM41800.1"/>
    <property type="molecule type" value="Genomic_DNA"/>
</dbReference>
<dbReference type="InterPro" id="IPR018114">
    <property type="entry name" value="TRYPSIN_HIS"/>
</dbReference>
<dbReference type="PROSITE" id="PS50240">
    <property type="entry name" value="TRYPSIN_DOM"/>
    <property type="match status" value="1"/>
</dbReference>
<evidence type="ECO:0000313" key="7">
    <source>
        <dbReference type="EMBL" id="QQM41800.1"/>
    </source>
</evidence>
<dbReference type="InterPro" id="IPR033116">
    <property type="entry name" value="TRYPSIN_SER"/>
</dbReference>
<evidence type="ECO:0000313" key="8">
    <source>
        <dbReference type="Proteomes" id="UP000595636"/>
    </source>
</evidence>
<dbReference type="InterPro" id="IPR001254">
    <property type="entry name" value="Trypsin_dom"/>
</dbReference>
<feature type="chain" id="PRO_5032776016" evidence="5">
    <location>
        <begin position="39"/>
        <end position="585"/>
    </location>
</feature>
<dbReference type="Pfam" id="PF13517">
    <property type="entry name" value="FG-GAP_3"/>
    <property type="match status" value="1"/>
</dbReference>
<evidence type="ECO:0000256" key="1">
    <source>
        <dbReference type="ARBA" id="ARBA00007664"/>
    </source>
</evidence>
<dbReference type="RefSeq" id="WP_200396770.1">
    <property type="nucleotide sequence ID" value="NZ_CP066831.1"/>
</dbReference>
<feature type="domain" description="Peptidase S1" evidence="6">
    <location>
        <begin position="90"/>
        <end position="385"/>
    </location>
</feature>
<dbReference type="PROSITE" id="PS00134">
    <property type="entry name" value="TRYPSIN_HIS"/>
    <property type="match status" value="1"/>
</dbReference>
<protein>
    <submittedName>
        <fullName evidence="7">Trypsin-like serine protease</fullName>
    </submittedName>
</protein>
<dbReference type="InterPro" id="IPR043504">
    <property type="entry name" value="Peptidase_S1_PA_chymotrypsin"/>
</dbReference>
<comment type="similarity">
    <text evidence="1">Belongs to the peptidase S1 family.</text>
</comment>
<dbReference type="SUPFAM" id="SSF50494">
    <property type="entry name" value="Trypsin-like serine proteases"/>
    <property type="match status" value="1"/>
</dbReference>
<evidence type="ECO:0000256" key="5">
    <source>
        <dbReference type="SAM" id="SignalP"/>
    </source>
</evidence>
<dbReference type="InterPro" id="IPR009003">
    <property type="entry name" value="Peptidase_S1_PA"/>
</dbReference>
<dbReference type="CDD" id="cd00190">
    <property type="entry name" value="Tryp_SPc"/>
    <property type="match status" value="1"/>
</dbReference>
<dbReference type="KEGG" id="slf:JEQ17_21675"/>
<dbReference type="AlphaFoldDB" id="A0A7T7I6A0"/>
<dbReference type="InterPro" id="IPR013517">
    <property type="entry name" value="FG-GAP"/>
</dbReference>
<gene>
    <name evidence="7" type="ORF">JEQ17_21675</name>
</gene>
<proteinExistence type="inferred from homology"/>
<dbReference type="FunFam" id="2.40.10.10:FF:000068">
    <property type="entry name" value="transmembrane protease serine 2"/>
    <property type="match status" value="1"/>
</dbReference>
<feature type="signal peptide" evidence="5">
    <location>
        <begin position="1"/>
        <end position="38"/>
    </location>
</feature>
<dbReference type="SUPFAM" id="SSF69318">
    <property type="entry name" value="Integrin alpha N-terminal domain"/>
    <property type="match status" value="1"/>
</dbReference>
<name>A0A7T7I6A0_9ACTN</name>
<evidence type="ECO:0000256" key="2">
    <source>
        <dbReference type="ARBA" id="ARBA00022729"/>
    </source>
</evidence>
<evidence type="ECO:0000259" key="6">
    <source>
        <dbReference type="PROSITE" id="PS50240"/>
    </source>
</evidence>
<keyword evidence="8" id="KW-1185">Reference proteome</keyword>
<dbReference type="PRINTS" id="PR00722">
    <property type="entry name" value="CHYMOTRYPSIN"/>
</dbReference>
<keyword evidence="4 7" id="KW-0645">Protease</keyword>
<dbReference type="InterPro" id="IPR050430">
    <property type="entry name" value="Peptidase_S1"/>
</dbReference>
<dbReference type="PANTHER" id="PTHR24276:SF98">
    <property type="entry name" value="FI18310P1-RELATED"/>
    <property type="match status" value="1"/>
</dbReference>
<dbReference type="PROSITE" id="PS51257">
    <property type="entry name" value="PROKAR_LIPOPROTEIN"/>
    <property type="match status" value="1"/>
</dbReference>
<organism evidence="7 8">
    <name type="scientific">Streptomyces liliifuscus</name>
    <dbReference type="NCBI Taxonomy" id="2797636"/>
    <lineage>
        <taxon>Bacteria</taxon>
        <taxon>Bacillati</taxon>
        <taxon>Actinomycetota</taxon>
        <taxon>Actinomycetes</taxon>
        <taxon>Kitasatosporales</taxon>
        <taxon>Streptomycetaceae</taxon>
        <taxon>Streptomyces</taxon>
    </lineage>
</organism>
<dbReference type="Gene3D" id="2.40.10.10">
    <property type="entry name" value="Trypsin-like serine proteases"/>
    <property type="match status" value="1"/>
</dbReference>
<dbReference type="Proteomes" id="UP000595636">
    <property type="component" value="Chromosome"/>
</dbReference>
<dbReference type="PANTHER" id="PTHR24276">
    <property type="entry name" value="POLYSERASE-RELATED"/>
    <property type="match status" value="1"/>
</dbReference>
<dbReference type="SMART" id="SM00020">
    <property type="entry name" value="Tryp_SPc"/>
    <property type="match status" value="1"/>
</dbReference>
<dbReference type="GO" id="GO:0004252">
    <property type="term" value="F:serine-type endopeptidase activity"/>
    <property type="evidence" value="ECO:0007669"/>
    <property type="project" value="InterPro"/>
</dbReference>
<dbReference type="InterPro" id="IPR028994">
    <property type="entry name" value="Integrin_alpha_N"/>
</dbReference>
<keyword evidence="4" id="KW-0720">Serine protease</keyword>
<accession>A0A7T7I6A0</accession>
<reference evidence="7 8" key="1">
    <citation type="submission" date="2020-12" db="EMBL/GenBank/DDBJ databases">
        <title>A novel species.</title>
        <authorList>
            <person name="Li K."/>
        </authorList>
    </citation>
    <scope>NUCLEOTIDE SEQUENCE [LARGE SCALE GENOMIC DNA]</scope>
    <source>
        <strain evidence="7 8">ZYC-3</strain>
    </source>
</reference>
<dbReference type="PROSITE" id="PS00135">
    <property type="entry name" value="TRYPSIN_SER"/>
    <property type="match status" value="1"/>
</dbReference>
<keyword evidence="3" id="KW-1015">Disulfide bond</keyword>
<keyword evidence="2 5" id="KW-0732">Signal</keyword>
<evidence type="ECO:0000256" key="4">
    <source>
        <dbReference type="RuleBase" id="RU363034"/>
    </source>
</evidence>
<dbReference type="GO" id="GO:0006508">
    <property type="term" value="P:proteolysis"/>
    <property type="evidence" value="ECO:0007669"/>
    <property type="project" value="UniProtKB-KW"/>
</dbReference>
<dbReference type="InterPro" id="IPR001314">
    <property type="entry name" value="Peptidase_S1A"/>
</dbReference>
<evidence type="ECO:0000256" key="3">
    <source>
        <dbReference type="ARBA" id="ARBA00023157"/>
    </source>
</evidence>
<keyword evidence="4" id="KW-0378">Hydrolase</keyword>